<evidence type="ECO:0000256" key="1">
    <source>
        <dbReference type="SAM" id="Coils"/>
    </source>
</evidence>
<dbReference type="Proteomes" id="UP000041254">
    <property type="component" value="Unassembled WGS sequence"/>
</dbReference>
<sequence>MEDQLAKLRQQVAERDAHIQALFQERKNANDKNMREMASLVNNLSQSQHIEQQLRQQHQMERDRYLENELELSSELEAAHNTIRTLQEELRRLQSESQTLQHAYEDQIASLNTDLERAAKQLKEAQNARRASSTSESVCVRQEDKEGLLRRMEAEWCVIDEVFDRDINQSSSSAAAAACAGEVKRAPTRGKGGMQQFAWVWGMLDV</sequence>
<gene>
    <name evidence="2" type="ORF">Vbra_11781</name>
</gene>
<evidence type="ECO:0000313" key="2">
    <source>
        <dbReference type="EMBL" id="CEL95351.1"/>
    </source>
</evidence>
<feature type="coiled-coil region" evidence="1">
    <location>
        <begin position="69"/>
        <end position="135"/>
    </location>
</feature>
<evidence type="ECO:0000313" key="3">
    <source>
        <dbReference type="Proteomes" id="UP000041254"/>
    </source>
</evidence>
<dbReference type="EMBL" id="CDMY01000227">
    <property type="protein sequence ID" value="CEL95351.1"/>
    <property type="molecule type" value="Genomic_DNA"/>
</dbReference>
<dbReference type="VEuPathDB" id="CryptoDB:Vbra_11781"/>
<keyword evidence="1" id="KW-0175">Coiled coil</keyword>
<keyword evidence="3" id="KW-1185">Reference proteome</keyword>
<reference evidence="2 3" key="1">
    <citation type="submission" date="2014-11" db="EMBL/GenBank/DDBJ databases">
        <authorList>
            <person name="Zhu J."/>
            <person name="Qi W."/>
            <person name="Song R."/>
        </authorList>
    </citation>
    <scope>NUCLEOTIDE SEQUENCE [LARGE SCALE GENOMIC DNA]</scope>
</reference>
<name>A0A0G4EGI3_VITBC</name>
<proteinExistence type="predicted"/>
<dbReference type="AlphaFoldDB" id="A0A0G4EGI3"/>
<organism evidence="2 3">
    <name type="scientific">Vitrella brassicaformis (strain CCMP3155)</name>
    <dbReference type="NCBI Taxonomy" id="1169540"/>
    <lineage>
        <taxon>Eukaryota</taxon>
        <taxon>Sar</taxon>
        <taxon>Alveolata</taxon>
        <taxon>Colpodellida</taxon>
        <taxon>Vitrellaceae</taxon>
        <taxon>Vitrella</taxon>
    </lineage>
</organism>
<accession>A0A0G4EGI3</accession>
<protein>
    <submittedName>
        <fullName evidence="2">Uncharacterized protein</fullName>
    </submittedName>
</protein>
<dbReference type="InParanoid" id="A0A0G4EGI3"/>